<dbReference type="CDD" id="cd06558">
    <property type="entry name" value="crotonase-like"/>
    <property type="match status" value="1"/>
</dbReference>
<dbReference type="PANTHER" id="PTHR11941">
    <property type="entry name" value="ENOYL-COA HYDRATASE-RELATED"/>
    <property type="match status" value="1"/>
</dbReference>
<evidence type="ECO:0000256" key="2">
    <source>
        <dbReference type="ARBA" id="ARBA00005254"/>
    </source>
</evidence>
<evidence type="ECO:0000256" key="3">
    <source>
        <dbReference type="ARBA" id="ARBA00022832"/>
    </source>
</evidence>
<dbReference type="PROSITE" id="PS00166">
    <property type="entry name" value="ENOYL_COA_HYDRATASE"/>
    <property type="match status" value="1"/>
</dbReference>
<dbReference type="Gene3D" id="1.10.12.10">
    <property type="entry name" value="Lyase 2-enoyl-coa Hydratase, Chain A, domain 2"/>
    <property type="match status" value="1"/>
</dbReference>
<gene>
    <name evidence="10" type="ORF">RHODO2019_06265</name>
</gene>
<evidence type="ECO:0000313" key="11">
    <source>
        <dbReference type="Proteomes" id="UP001164965"/>
    </source>
</evidence>
<evidence type="ECO:0000256" key="5">
    <source>
        <dbReference type="ARBA" id="ARBA00023239"/>
    </source>
</evidence>
<proteinExistence type="inferred from homology"/>
<feature type="compositionally biased region" description="Basic and acidic residues" evidence="9">
    <location>
        <begin position="233"/>
        <end position="250"/>
    </location>
</feature>
<keyword evidence="3" id="KW-0276">Fatty acid metabolism</keyword>
<evidence type="ECO:0000313" key="10">
    <source>
        <dbReference type="EMBL" id="UZJ26032.1"/>
    </source>
</evidence>
<dbReference type="SUPFAM" id="SSF52096">
    <property type="entry name" value="ClpP/crotonase"/>
    <property type="match status" value="1"/>
</dbReference>
<evidence type="ECO:0000256" key="9">
    <source>
        <dbReference type="SAM" id="MobiDB-lite"/>
    </source>
</evidence>
<accession>A0ABY6P304</accession>
<comment type="similarity">
    <text evidence="2 8">Belongs to the enoyl-CoA hydratase/isomerase family.</text>
</comment>
<dbReference type="RefSeq" id="WP_265384136.1">
    <property type="nucleotide sequence ID" value="NZ_CP110615.1"/>
</dbReference>
<feature type="region of interest" description="Disordered" evidence="9">
    <location>
        <begin position="220"/>
        <end position="256"/>
    </location>
</feature>
<keyword evidence="11" id="KW-1185">Reference proteome</keyword>
<name>A0ABY6P304_9NOCA</name>
<evidence type="ECO:0000256" key="1">
    <source>
        <dbReference type="ARBA" id="ARBA00002994"/>
    </source>
</evidence>
<comment type="catalytic activity">
    <reaction evidence="6">
        <text>a (3S)-3-hydroxyacyl-CoA = a (2E)-enoyl-CoA + H2O</text>
        <dbReference type="Rhea" id="RHEA:16105"/>
        <dbReference type="ChEBI" id="CHEBI:15377"/>
        <dbReference type="ChEBI" id="CHEBI:57318"/>
        <dbReference type="ChEBI" id="CHEBI:58856"/>
        <dbReference type="EC" id="4.2.1.17"/>
    </reaction>
</comment>
<dbReference type="InterPro" id="IPR014748">
    <property type="entry name" value="Enoyl-CoA_hydra_C"/>
</dbReference>
<dbReference type="InterPro" id="IPR018376">
    <property type="entry name" value="Enoyl-CoA_hyd/isom_CS"/>
</dbReference>
<organism evidence="10 11">
    <name type="scientific">Rhodococcus antarcticus</name>
    <dbReference type="NCBI Taxonomy" id="2987751"/>
    <lineage>
        <taxon>Bacteria</taxon>
        <taxon>Bacillati</taxon>
        <taxon>Actinomycetota</taxon>
        <taxon>Actinomycetes</taxon>
        <taxon>Mycobacteriales</taxon>
        <taxon>Nocardiaceae</taxon>
        <taxon>Rhodococcus</taxon>
    </lineage>
</organism>
<dbReference type="InterPro" id="IPR001753">
    <property type="entry name" value="Enoyl-CoA_hydra/iso"/>
</dbReference>
<comment type="function">
    <text evidence="1">Could possibly oxidize fatty acids using specific components.</text>
</comment>
<evidence type="ECO:0000256" key="8">
    <source>
        <dbReference type="RuleBase" id="RU003707"/>
    </source>
</evidence>
<evidence type="ECO:0000256" key="4">
    <source>
        <dbReference type="ARBA" id="ARBA00023098"/>
    </source>
</evidence>
<dbReference type="EMBL" id="CP110615">
    <property type="protein sequence ID" value="UZJ26032.1"/>
    <property type="molecule type" value="Genomic_DNA"/>
</dbReference>
<dbReference type="NCBIfam" id="NF006100">
    <property type="entry name" value="PRK08252.1"/>
    <property type="match status" value="1"/>
</dbReference>
<dbReference type="Proteomes" id="UP001164965">
    <property type="component" value="Chromosome"/>
</dbReference>
<sequence>MTDEVRYEVDGRIATITLNRPEQRNAINPELTLAMNAVMERFEADPDVWLAILTGAGSVFSAGADLKVIAAGRGPELSSAKGGFAGFVRYPRSKPVIAAVNGFALAGGTELVLACDLVVAARDAAFGLPEVTRGIVAVGGGVFRLPRAIGAARARELIMTGDRFGAEEAHRLGLVNHVVDTDEVVPTARALGERICANAPLAVRESLAIARAALEIDEDEGWSRSEATSARIKQTEDAKEGPRAFAEKRPPRWTGR</sequence>
<dbReference type="PANTHER" id="PTHR11941:SF169">
    <property type="entry name" value="(7AS)-7A-METHYL-1,5-DIOXO-2,3,5,6,7,7A-HEXAHYDRO-1H-INDENE-CARBOXYL-COA HYDROLASE"/>
    <property type="match status" value="1"/>
</dbReference>
<evidence type="ECO:0000256" key="7">
    <source>
        <dbReference type="ARBA" id="ARBA00023717"/>
    </source>
</evidence>
<comment type="catalytic activity">
    <reaction evidence="7">
        <text>a 4-saturated-(3S)-3-hydroxyacyl-CoA = a (3E)-enoyl-CoA + H2O</text>
        <dbReference type="Rhea" id="RHEA:20724"/>
        <dbReference type="ChEBI" id="CHEBI:15377"/>
        <dbReference type="ChEBI" id="CHEBI:58521"/>
        <dbReference type="ChEBI" id="CHEBI:137480"/>
        <dbReference type="EC" id="4.2.1.17"/>
    </reaction>
</comment>
<dbReference type="Pfam" id="PF00378">
    <property type="entry name" value="ECH_1"/>
    <property type="match status" value="1"/>
</dbReference>
<reference evidence="10" key="1">
    <citation type="submission" date="2022-10" db="EMBL/GenBank/DDBJ databases">
        <title>Rhodococcus sp.75.</title>
        <authorList>
            <person name="Sun M."/>
        </authorList>
    </citation>
    <scope>NUCLEOTIDE SEQUENCE</scope>
    <source>
        <strain evidence="10">75</strain>
    </source>
</reference>
<dbReference type="InterPro" id="IPR029045">
    <property type="entry name" value="ClpP/crotonase-like_dom_sf"/>
</dbReference>
<protein>
    <submittedName>
        <fullName evidence="10">Crotonase/enoyl-CoA hydratase family protein</fullName>
    </submittedName>
</protein>
<keyword evidence="4" id="KW-0443">Lipid metabolism</keyword>
<keyword evidence="5" id="KW-0456">Lyase</keyword>
<dbReference type="Gene3D" id="3.90.226.10">
    <property type="entry name" value="2-enoyl-CoA Hydratase, Chain A, domain 1"/>
    <property type="match status" value="1"/>
</dbReference>
<evidence type="ECO:0000256" key="6">
    <source>
        <dbReference type="ARBA" id="ARBA00023709"/>
    </source>
</evidence>